<feature type="non-terminal residue" evidence="1">
    <location>
        <position position="1"/>
    </location>
</feature>
<keyword evidence="2" id="KW-1185">Reference proteome</keyword>
<reference evidence="1 2" key="1">
    <citation type="submission" date="2015-10" db="EMBL/GenBank/DDBJ databases">
        <title>Full genome of DAOMC 229536 Phialocephala scopiformis, a fungal endophyte of spruce producing the potent anti-insectan compound rugulosin.</title>
        <authorList>
            <consortium name="DOE Joint Genome Institute"/>
            <person name="Walker A.K."/>
            <person name="Frasz S.L."/>
            <person name="Seifert K.A."/>
            <person name="Miller J.D."/>
            <person name="Mondo S.J."/>
            <person name="Labutti K."/>
            <person name="Lipzen A."/>
            <person name="Dockter R."/>
            <person name="Kennedy M."/>
            <person name="Grigoriev I.V."/>
            <person name="Spatafora J.W."/>
        </authorList>
    </citation>
    <scope>NUCLEOTIDE SEQUENCE [LARGE SCALE GENOMIC DNA]</scope>
    <source>
        <strain evidence="1 2">CBS 120377</strain>
    </source>
</reference>
<dbReference type="KEGG" id="psco:LY89DRAFT_545051"/>
<dbReference type="GeneID" id="28817954"/>
<dbReference type="InParanoid" id="A0A132B4L8"/>
<gene>
    <name evidence="1" type="ORF">LY89DRAFT_545051</name>
</gene>
<protein>
    <submittedName>
        <fullName evidence="1">Uncharacterized protein</fullName>
    </submittedName>
</protein>
<proteinExistence type="predicted"/>
<dbReference type="STRING" id="149040.A0A132B4L8"/>
<dbReference type="EMBL" id="KQ947440">
    <property type="protein sequence ID" value="KUJ07346.1"/>
    <property type="molecule type" value="Genomic_DNA"/>
</dbReference>
<evidence type="ECO:0000313" key="1">
    <source>
        <dbReference type="EMBL" id="KUJ07346.1"/>
    </source>
</evidence>
<accession>A0A132B4L8</accession>
<dbReference type="OrthoDB" id="3481287at2759"/>
<dbReference type="Proteomes" id="UP000070700">
    <property type="component" value="Unassembled WGS sequence"/>
</dbReference>
<name>A0A132B4L8_MOLSC</name>
<dbReference type="AlphaFoldDB" id="A0A132B4L8"/>
<sequence length="115" mass="12439">VPLQQKGCVAGFYYENVTSGTTIMRLGVTGDDTPSRAARLPPLYHNCGFPSPPIGSPNAGLFLSIAVLSGLKRVDMCRINKRCAGMLLQYLDGHTTILGQWHSSPPSQQSCIYNN</sequence>
<dbReference type="RefSeq" id="XP_018061701.1">
    <property type="nucleotide sequence ID" value="XM_018208228.1"/>
</dbReference>
<organism evidence="1 2">
    <name type="scientific">Mollisia scopiformis</name>
    <name type="common">Conifer needle endophyte fungus</name>
    <name type="synonym">Phialocephala scopiformis</name>
    <dbReference type="NCBI Taxonomy" id="149040"/>
    <lineage>
        <taxon>Eukaryota</taxon>
        <taxon>Fungi</taxon>
        <taxon>Dikarya</taxon>
        <taxon>Ascomycota</taxon>
        <taxon>Pezizomycotina</taxon>
        <taxon>Leotiomycetes</taxon>
        <taxon>Helotiales</taxon>
        <taxon>Mollisiaceae</taxon>
        <taxon>Mollisia</taxon>
    </lineage>
</organism>
<feature type="non-terminal residue" evidence="1">
    <location>
        <position position="115"/>
    </location>
</feature>
<evidence type="ECO:0000313" key="2">
    <source>
        <dbReference type="Proteomes" id="UP000070700"/>
    </source>
</evidence>